<gene>
    <name evidence="4" type="ORF">TheveDRAFT_1547</name>
</gene>
<evidence type="ECO:0000313" key="4">
    <source>
        <dbReference type="EMBL" id="EHM10665.1"/>
    </source>
</evidence>
<dbReference type="HOGENOM" id="CLU_077931_3_1_0"/>
<feature type="transmembrane region" description="Helical" evidence="3">
    <location>
        <begin position="12"/>
        <end position="32"/>
    </location>
</feature>
<comment type="subcellular location">
    <subcellularLocation>
        <location evidence="2">Cell membrane</location>
        <topology evidence="2">Multi-pass membrane protein</topology>
    </subcellularLocation>
</comment>
<organism evidence="4 5">
    <name type="scientific">Thermanaerovibrio velox DSM 12556</name>
    <dbReference type="NCBI Taxonomy" id="926567"/>
    <lineage>
        <taxon>Bacteria</taxon>
        <taxon>Thermotogati</taxon>
        <taxon>Synergistota</taxon>
        <taxon>Synergistia</taxon>
        <taxon>Synergistales</taxon>
        <taxon>Synergistaceae</taxon>
        <taxon>Thermanaerovibrio</taxon>
    </lineage>
</organism>
<feature type="transmembrane region" description="Helical" evidence="3">
    <location>
        <begin position="163"/>
        <end position="184"/>
    </location>
</feature>
<dbReference type="Gene3D" id="1.10.1760.20">
    <property type="match status" value="1"/>
</dbReference>
<keyword evidence="5" id="KW-1185">Reference proteome</keyword>
<dbReference type="EMBL" id="CM001377">
    <property type="protein sequence ID" value="EHM10665.1"/>
    <property type="molecule type" value="Genomic_DNA"/>
</dbReference>
<keyword evidence="2" id="KW-0813">Transport</keyword>
<feature type="transmembrane region" description="Helical" evidence="3">
    <location>
        <begin position="121"/>
        <end position="143"/>
    </location>
</feature>
<feature type="transmembrane region" description="Helical" evidence="3">
    <location>
        <begin position="38"/>
        <end position="57"/>
    </location>
</feature>
<keyword evidence="2" id="KW-1003">Cell membrane</keyword>
<dbReference type="STRING" id="926567.TheveDRAFT_1547"/>
<dbReference type="GO" id="GO:0005886">
    <property type="term" value="C:plasma membrane"/>
    <property type="evidence" value="ECO:0007669"/>
    <property type="project" value="UniProtKB-SubCell"/>
</dbReference>
<dbReference type="eggNOG" id="COG1268">
    <property type="taxonomic scope" value="Bacteria"/>
</dbReference>
<dbReference type="PANTHER" id="PTHR34295:SF1">
    <property type="entry name" value="BIOTIN TRANSPORTER BIOY"/>
    <property type="match status" value="1"/>
</dbReference>
<sequence length="193" mass="20831">MNVLSGSQSSGATKSWVMAGLFAALTAVGAFIRIPIPYVPFTLQFFFCALSGILLGARWGFVSQVIYVLMGLSGLPVFTAGGGPSYVFQPTFGYLVGFCAGAYVTGFLWERWGSKAGTFIWAYLSALSGLAVIYLMGVPYLWVIMDLYLGKAKGWGWAVKAGFLVPIGGDLVLCALIAMVALRIRKHNWGFLR</sequence>
<protein>
    <recommendedName>
        <fullName evidence="2">Biotin transporter</fullName>
    </recommendedName>
</protein>
<evidence type="ECO:0000256" key="2">
    <source>
        <dbReference type="PIRNR" id="PIRNR016661"/>
    </source>
</evidence>
<reference evidence="4 5" key="1">
    <citation type="submission" date="2011-10" db="EMBL/GenBank/DDBJ databases">
        <title>The Noncontiguous Finished genome of Thermanaerovibrio velox DSM 12556.</title>
        <authorList>
            <consortium name="US DOE Joint Genome Institute (JGI-PGF)"/>
            <person name="Lucas S."/>
            <person name="Copeland A."/>
            <person name="Lapidus A."/>
            <person name="Glavina del Rio T."/>
            <person name="Dalin E."/>
            <person name="Tice H."/>
            <person name="Bruce D."/>
            <person name="Goodwin L."/>
            <person name="Pitluck S."/>
            <person name="Peters L."/>
            <person name="Mikhailova N."/>
            <person name="Teshima H."/>
            <person name="Kyrpides N."/>
            <person name="Mavromatis K."/>
            <person name="Ivanova N."/>
            <person name="Markowitz V."/>
            <person name="Cheng J.-F."/>
            <person name="Hugenholtz P."/>
            <person name="Woyke T."/>
            <person name="Wu D."/>
            <person name="Spring S."/>
            <person name="Brambilla E.-M."/>
            <person name="Klenk H.-P."/>
            <person name="Eisen J.A."/>
        </authorList>
    </citation>
    <scope>NUCLEOTIDE SEQUENCE [LARGE SCALE GENOMIC DNA]</scope>
    <source>
        <strain evidence="4 5">DSM 12556</strain>
    </source>
</reference>
<dbReference type="InterPro" id="IPR003784">
    <property type="entry name" value="BioY"/>
</dbReference>
<feature type="transmembrane region" description="Helical" evidence="3">
    <location>
        <begin position="92"/>
        <end position="109"/>
    </location>
</feature>
<keyword evidence="3" id="KW-0812">Transmembrane</keyword>
<dbReference type="PANTHER" id="PTHR34295">
    <property type="entry name" value="BIOTIN TRANSPORTER BIOY"/>
    <property type="match status" value="1"/>
</dbReference>
<dbReference type="GO" id="GO:0015225">
    <property type="term" value="F:biotin transmembrane transporter activity"/>
    <property type="evidence" value="ECO:0007669"/>
    <property type="project" value="UniProtKB-UniRule"/>
</dbReference>
<dbReference type="AlphaFoldDB" id="H0UPV6"/>
<proteinExistence type="inferred from homology"/>
<accession>H0UPV6</accession>
<keyword evidence="3" id="KW-1133">Transmembrane helix</keyword>
<evidence type="ECO:0000256" key="1">
    <source>
        <dbReference type="ARBA" id="ARBA00010692"/>
    </source>
</evidence>
<evidence type="ECO:0000256" key="3">
    <source>
        <dbReference type="SAM" id="Phobius"/>
    </source>
</evidence>
<comment type="similarity">
    <text evidence="1 2">Belongs to the BioY family.</text>
</comment>
<keyword evidence="2 3" id="KW-0472">Membrane</keyword>
<dbReference type="Proteomes" id="UP000005730">
    <property type="component" value="Chromosome"/>
</dbReference>
<dbReference type="PIRSF" id="PIRSF016661">
    <property type="entry name" value="BioY"/>
    <property type="match status" value="1"/>
</dbReference>
<evidence type="ECO:0000313" key="5">
    <source>
        <dbReference type="Proteomes" id="UP000005730"/>
    </source>
</evidence>
<name>H0UPV6_9BACT</name>
<dbReference type="Pfam" id="PF02632">
    <property type="entry name" value="BioY"/>
    <property type="match status" value="1"/>
</dbReference>